<evidence type="ECO:0000313" key="2">
    <source>
        <dbReference type="Proteomes" id="UP000199126"/>
    </source>
</evidence>
<dbReference type="OrthoDB" id="229248at2157"/>
<gene>
    <name evidence="1" type="ORF">SAMN04487948_103337</name>
</gene>
<proteinExistence type="predicted"/>
<sequence>MARSFRGEDRGKTVVDDEGNTVGTISLVEDDHAEMDATPDLTGALREFLGWGDDDDSGRLERDHVDEIGEEKVRLRNVRG</sequence>
<dbReference type="EMBL" id="FODV01000003">
    <property type="protein sequence ID" value="SEO58204.1"/>
    <property type="molecule type" value="Genomic_DNA"/>
</dbReference>
<organism evidence="1 2">
    <name type="scientific">Halogranum amylolyticum</name>
    <dbReference type="NCBI Taxonomy" id="660520"/>
    <lineage>
        <taxon>Archaea</taxon>
        <taxon>Methanobacteriati</taxon>
        <taxon>Methanobacteriota</taxon>
        <taxon>Stenosarchaea group</taxon>
        <taxon>Halobacteria</taxon>
        <taxon>Halobacteriales</taxon>
        <taxon>Haloferacaceae</taxon>
    </lineage>
</organism>
<dbReference type="AlphaFoldDB" id="A0A1H8QWG0"/>
<dbReference type="Proteomes" id="UP000199126">
    <property type="component" value="Unassembled WGS sequence"/>
</dbReference>
<evidence type="ECO:0008006" key="3">
    <source>
        <dbReference type="Google" id="ProtNLM"/>
    </source>
</evidence>
<reference evidence="2" key="1">
    <citation type="submission" date="2016-10" db="EMBL/GenBank/DDBJ databases">
        <authorList>
            <person name="Varghese N."/>
            <person name="Submissions S."/>
        </authorList>
    </citation>
    <scope>NUCLEOTIDE SEQUENCE [LARGE SCALE GENOMIC DNA]</scope>
    <source>
        <strain evidence="2">CGMCC 1.10121</strain>
    </source>
</reference>
<accession>A0A1H8QWG0</accession>
<protein>
    <recommendedName>
        <fullName evidence="3">PRC-barrel domain-containing protein</fullName>
    </recommendedName>
</protein>
<dbReference type="RefSeq" id="WP_089822627.1">
    <property type="nucleotide sequence ID" value="NZ_FODV01000003.1"/>
</dbReference>
<evidence type="ECO:0000313" key="1">
    <source>
        <dbReference type="EMBL" id="SEO58204.1"/>
    </source>
</evidence>
<name>A0A1H8QWG0_9EURY</name>
<keyword evidence="2" id="KW-1185">Reference proteome</keyword>